<comment type="caution">
    <text evidence="1">The sequence shown here is derived from an EMBL/GenBank/DDBJ whole genome shotgun (WGS) entry which is preliminary data.</text>
</comment>
<protein>
    <submittedName>
        <fullName evidence="1">ABC transport system substrate-binding protein</fullName>
    </submittedName>
</protein>
<dbReference type="EMBL" id="JAUSTT010000013">
    <property type="protein sequence ID" value="MDQ0176512.1"/>
    <property type="molecule type" value="Genomic_DNA"/>
</dbReference>
<gene>
    <name evidence="1" type="ORF">J2S08_002356</name>
</gene>
<dbReference type="PROSITE" id="PS51257">
    <property type="entry name" value="PROKAR_LIPOPROTEIN"/>
    <property type="match status" value="1"/>
</dbReference>
<dbReference type="Gene3D" id="3.40.50.2300">
    <property type="match status" value="2"/>
</dbReference>
<keyword evidence="2" id="KW-1185">Reference proteome</keyword>
<sequence length="330" mass="35414">MMKWKKSAITILGAALFLAGCGTSSKQTKETGDSTGDKEIFNIGITQISEHPSLDSAQEGFKKALEDAGLEVNYDIQNAQDDNSANDTIATNLVHSKVDLIFANSTPSAQASLSKTTDIPIIFTSVTDAVAAELVQSMEKPGGNVTGTIDMHPEAIQNTLKFMKEELGAATIGTIYNAGEQNSRAQVDNVKKILDNLGLKLEEASVATTADVKQAAESLIGKVDAFYIVTDNTVIKAIESVVSVADEKKLPLLTAELDSLDRGAFAAFGFDYYDIGYEAGEIAVQVLKGEKKPSEIPVQPPQQLKLKMNKKTAETIGVKIKPEWEAELVE</sequence>
<name>A0ABT9WTA9_9BACI</name>
<dbReference type="InterPro" id="IPR007487">
    <property type="entry name" value="ABC_transpt-TYRBP-like"/>
</dbReference>
<dbReference type="Pfam" id="PF04392">
    <property type="entry name" value="ABC_sub_bind"/>
    <property type="match status" value="1"/>
</dbReference>
<proteinExistence type="predicted"/>
<evidence type="ECO:0000313" key="2">
    <source>
        <dbReference type="Proteomes" id="UP001223586"/>
    </source>
</evidence>
<dbReference type="InterPro" id="IPR028082">
    <property type="entry name" value="Peripla_BP_I"/>
</dbReference>
<dbReference type="PANTHER" id="PTHR35271:SF1">
    <property type="entry name" value="ABC TRANSPORTER, SUBSTRATE-BINDING LIPOPROTEIN"/>
    <property type="match status" value="1"/>
</dbReference>
<accession>A0ABT9WTA9</accession>
<dbReference type="PANTHER" id="PTHR35271">
    <property type="entry name" value="ABC TRANSPORTER, SUBSTRATE-BINDING LIPOPROTEIN-RELATED"/>
    <property type="match status" value="1"/>
</dbReference>
<reference evidence="1 2" key="1">
    <citation type="submission" date="2023-07" db="EMBL/GenBank/DDBJ databases">
        <title>Genomic Encyclopedia of Type Strains, Phase IV (KMG-IV): sequencing the most valuable type-strain genomes for metagenomic binning, comparative biology and taxonomic classification.</title>
        <authorList>
            <person name="Goeker M."/>
        </authorList>
    </citation>
    <scope>NUCLEOTIDE SEQUENCE [LARGE SCALE GENOMIC DNA]</scope>
    <source>
        <strain evidence="1 2">DSM 23837</strain>
    </source>
</reference>
<dbReference type="Proteomes" id="UP001223586">
    <property type="component" value="Unassembled WGS sequence"/>
</dbReference>
<dbReference type="SUPFAM" id="SSF53822">
    <property type="entry name" value="Periplasmic binding protein-like I"/>
    <property type="match status" value="1"/>
</dbReference>
<evidence type="ECO:0000313" key="1">
    <source>
        <dbReference type="EMBL" id="MDQ0176512.1"/>
    </source>
</evidence>
<organism evidence="1 2">
    <name type="scientific">Bacillus chungangensis</name>
    <dbReference type="NCBI Taxonomy" id="587633"/>
    <lineage>
        <taxon>Bacteria</taxon>
        <taxon>Bacillati</taxon>
        <taxon>Bacillota</taxon>
        <taxon>Bacilli</taxon>
        <taxon>Bacillales</taxon>
        <taxon>Bacillaceae</taxon>
        <taxon>Bacillus</taxon>
    </lineage>
</organism>
<dbReference type="CDD" id="cd06325">
    <property type="entry name" value="PBP1_ABC_unchar_transporter"/>
    <property type="match status" value="1"/>
</dbReference>